<keyword evidence="4" id="KW-1133">Transmembrane helix</keyword>
<evidence type="ECO:0000256" key="2">
    <source>
        <dbReference type="ARBA" id="ARBA00022676"/>
    </source>
</evidence>
<dbReference type="InterPro" id="IPR029044">
    <property type="entry name" value="Nucleotide-diphossugar_trans"/>
</dbReference>
<gene>
    <name evidence="6" type="ORF">DN068_04530</name>
</gene>
<feature type="transmembrane region" description="Helical" evidence="4">
    <location>
        <begin position="6"/>
        <end position="23"/>
    </location>
</feature>
<evidence type="ECO:0000313" key="6">
    <source>
        <dbReference type="EMBL" id="PZF74279.1"/>
    </source>
</evidence>
<dbReference type="OrthoDB" id="9805625at2"/>
<dbReference type="Proteomes" id="UP000248745">
    <property type="component" value="Unassembled WGS sequence"/>
</dbReference>
<dbReference type="EMBL" id="QKTW01000006">
    <property type="protein sequence ID" value="PZF74279.1"/>
    <property type="molecule type" value="Genomic_DNA"/>
</dbReference>
<protein>
    <submittedName>
        <fullName evidence="6">Glycosyl transferase</fullName>
    </submittedName>
</protein>
<keyword evidence="7" id="KW-1185">Reference proteome</keyword>
<reference evidence="6 7" key="1">
    <citation type="submission" date="2018-06" db="EMBL/GenBank/DDBJ databases">
        <title>Mucibacter soli gen. nov., sp. nov., a new member of the family Chitinophagaceae producing mucin.</title>
        <authorList>
            <person name="Kim M.-K."/>
            <person name="Park S."/>
            <person name="Kim T.-S."/>
            <person name="Joung Y."/>
            <person name="Han J.-H."/>
            <person name="Kim S.B."/>
        </authorList>
    </citation>
    <scope>NUCLEOTIDE SEQUENCE [LARGE SCALE GENOMIC DNA]</scope>
    <source>
        <strain evidence="6 7">R1-15</strain>
    </source>
</reference>
<dbReference type="AlphaFoldDB" id="A0A2W2BDF3"/>
<evidence type="ECO:0000256" key="1">
    <source>
        <dbReference type="ARBA" id="ARBA00006739"/>
    </source>
</evidence>
<dbReference type="SUPFAM" id="SSF53448">
    <property type="entry name" value="Nucleotide-diphospho-sugar transferases"/>
    <property type="match status" value="1"/>
</dbReference>
<keyword evidence="2" id="KW-0328">Glycosyltransferase</keyword>
<feature type="transmembrane region" description="Helical" evidence="4">
    <location>
        <begin position="314"/>
        <end position="334"/>
    </location>
</feature>
<feature type="transmembrane region" description="Helical" evidence="4">
    <location>
        <begin position="288"/>
        <end position="308"/>
    </location>
</feature>
<sequence>MNFCVIVICSILLAAYVLLMLLYRKGWMQQPSFTVVSDFVPETVISIIIPARNEAQNIGACIDAILAQHYPEDLFEVIVVDDHSTDNTAAIVNGYVRSNIKCIALADYLANGEVVNAFKKKALAAGISVSTGELIVTTDADCTASKEWLRYIAALYQTEKPVMIVAPVDFTNDRSVLQLFQSLDFMSMQGITVASNRLKLGNMCNGANLAFTRAAFNAVNGYEGTEHLASGDDYLLMMKMQDRFPERIDTLKAQQAIVRTAPQTTWNGFLQQRIRWASKSGKYNDKRLTIALVMVYLLNVAMLVLLFFCCNKLWLTVLLPMYFVKTIVEIYYLIPVSRFFMKTRQLVIFPFLQPLHVLYISLAGFLGIVGVYKWKDRKLK</sequence>
<name>A0A2W2BDF3_9BACT</name>
<organism evidence="6 7">
    <name type="scientific">Taibaiella soli</name>
    <dbReference type="NCBI Taxonomy" id="1649169"/>
    <lineage>
        <taxon>Bacteria</taxon>
        <taxon>Pseudomonadati</taxon>
        <taxon>Bacteroidota</taxon>
        <taxon>Chitinophagia</taxon>
        <taxon>Chitinophagales</taxon>
        <taxon>Chitinophagaceae</taxon>
        <taxon>Taibaiella</taxon>
    </lineage>
</organism>
<dbReference type="GO" id="GO:0016757">
    <property type="term" value="F:glycosyltransferase activity"/>
    <property type="evidence" value="ECO:0007669"/>
    <property type="project" value="UniProtKB-KW"/>
</dbReference>
<comment type="similarity">
    <text evidence="1">Belongs to the glycosyltransferase 2 family.</text>
</comment>
<evidence type="ECO:0000256" key="3">
    <source>
        <dbReference type="ARBA" id="ARBA00022679"/>
    </source>
</evidence>
<dbReference type="InterPro" id="IPR001173">
    <property type="entry name" value="Glyco_trans_2-like"/>
</dbReference>
<keyword evidence="4" id="KW-0472">Membrane</keyword>
<dbReference type="PANTHER" id="PTHR43630">
    <property type="entry name" value="POLY-BETA-1,6-N-ACETYL-D-GLUCOSAMINE SYNTHASE"/>
    <property type="match status" value="1"/>
</dbReference>
<keyword evidence="3 6" id="KW-0808">Transferase</keyword>
<comment type="caution">
    <text evidence="6">The sequence shown here is derived from an EMBL/GenBank/DDBJ whole genome shotgun (WGS) entry which is preliminary data.</text>
</comment>
<evidence type="ECO:0000256" key="4">
    <source>
        <dbReference type="SAM" id="Phobius"/>
    </source>
</evidence>
<dbReference type="PANTHER" id="PTHR43630:SF1">
    <property type="entry name" value="POLY-BETA-1,6-N-ACETYL-D-GLUCOSAMINE SYNTHASE"/>
    <property type="match status" value="1"/>
</dbReference>
<accession>A0A2W2BDF3</accession>
<evidence type="ECO:0000259" key="5">
    <source>
        <dbReference type="Pfam" id="PF00535"/>
    </source>
</evidence>
<feature type="transmembrane region" description="Helical" evidence="4">
    <location>
        <begin position="346"/>
        <end position="372"/>
    </location>
</feature>
<dbReference type="RefSeq" id="WP_110997695.1">
    <property type="nucleotide sequence ID" value="NZ_QKTW01000006.1"/>
</dbReference>
<keyword evidence="4" id="KW-0812">Transmembrane</keyword>
<proteinExistence type="inferred from homology"/>
<feature type="domain" description="Glycosyltransferase 2-like" evidence="5">
    <location>
        <begin position="46"/>
        <end position="183"/>
    </location>
</feature>
<dbReference type="Pfam" id="PF00535">
    <property type="entry name" value="Glycos_transf_2"/>
    <property type="match status" value="1"/>
</dbReference>
<evidence type="ECO:0000313" key="7">
    <source>
        <dbReference type="Proteomes" id="UP000248745"/>
    </source>
</evidence>
<dbReference type="Gene3D" id="3.90.550.10">
    <property type="entry name" value="Spore Coat Polysaccharide Biosynthesis Protein SpsA, Chain A"/>
    <property type="match status" value="1"/>
</dbReference>